<gene>
    <name evidence="2" type="ORF">MCOR_33138</name>
</gene>
<feature type="compositionally biased region" description="Basic and acidic residues" evidence="1">
    <location>
        <begin position="1437"/>
        <end position="1455"/>
    </location>
</feature>
<reference evidence="2 3" key="1">
    <citation type="submission" date="2020-06" db="EMBL/GenBank/DDBJ databases">
        <authorList>
            <person name="Li R."/>
            <person name="Bekaert M."/>
        </authorList>
    </citation>
    <scope>NUCLEOTIDE SEQUENCE [LARGE SCALE GENOMIC DNA]</scope>
    <source>
        <strain evidence="3">wild</strain>
    </source>
</reference>
<feature type="compositionally biased region" description="Polar residues" evidence="1">
    <location>
        <begin position="1405"/>
        <end position="1419"/>
    </location>
</feature>
<feature type="compositionally biased region" description="Basic and acidic residues" evidence="1">
    <location>
        <begin position="335"/>
        <end position="345"/>
    </location>
</feature>
<feature type="compositionally biased region" description="Basic and acidic residues" evidence="1">
    <location>
        <begin position="446"/>
        <end position="455"/>
    </location>
</feature>
<feature type="compositionally biased region" description="Basic and acidic residues" evidence="1">
    <location>
        <begin position="53"/>
        <end position="66"/>
    </location>
</feature>
<dbReference type="Proteomes" id="UP000507470">
    <property type="component" value="Unassembled WGS sequence"/>
</dbReference>
<feature type="compositionally biased region" description="Polar residues" evidence="1">
    <location>
        <begin position="1270"/>
        <end position="1311"/>
    </location>
</feature>
<feature type="compositionally biased region" description="Basic and acidic residues" evidence="1">
    <location>
        <begin position="680"/>
        <end position="690"/>
    </location>
</feature>
<evidence type="ECO:0000313" key="2">
    <source>
        <dbReference type="EMBL" id="CAC5398803.1"/>
    </source>
</evidence>
<feature type="compositionally biased region" description="Polar residues" evidence="1">
    <location>
        <begin position="476"/>
        <end position="486"/>
    </location>
</feature>
<feature type="compositionally biased region" description="Polar residues" evidence="1">
    <location>
        <begin position="433"/>
        <end position="444"/>
    </location>
</feature>
<feature type="region of interest" description="Disordered" evidence="1">
    <location>
        <begin position="26"/>
        <end position="1565"/>
    </location>
</feature>
<feature type="compositionally biased region" description="Polar residues" evidence="1">
    <location>
        <begin position="494"/>
        <end position="509"/>
    </location>
</feature>
<evidence type="ECO:0000313" key="3">
    <source>
        <dbReference type="Proteomes" id="UP000507470"/>
    </source>
</evidence>
<feature type="compositionally biased region" description="Low complexity" evidence="1">
    <location>
        <begin position="550"/>
        <end position="569"/>
    </location>
</feature>
<accession>A0A6J8CQJ9</accession>
<feature type="compositionally biased region" description="Basic and acidic residues" evidence="1">
    <location>
        <begin position="968"/>
        <end position="986"/>
    </location>
</feature>
<feature type="compositionally biased region" description="Polar residues" evidence="1">
    <location>
        <begin position="114"/>
        <end position="145"/>
    </location>
</feature>
<feature type="compositionally biased region" description="Basic and acidic residues" evidence="1">
    <location>
        <begin position="777"/>
        <end position="787"/>
    </location>
</feature>
<feature type="compositionally biased region" description="Polar residues" evidence="1">
    <location>
        <begin position="198"/>
        <end position="209"/>
    </location>
</feature>
<feature type="compositionally biased region" description="Basic and acidic residues" evidence="1">
    <location>
        <begin position="1355"/>
        <end position="1365"/>
    </location>
</feature>
<feature type="compositionally biased region" description="Polar residues" evidence="1">
    <location>
        <begin position="987"/>
        <end position="1010"/>
    </location>
</feature>
<feature type="compositionally biased region" description="Low complexity" evidence="1">
    <location>
        <begin position="901"/>
        <end position="917"/>
    </location>
</feature>
<organism evidence="2 3">
    <name type="scientific">Mytilus coruscus</name>
    <name type="common">Sea mussel</name>
    <dbReference type="NCBI Taxonomy" id="42192"/>
    <lineage>
        <taxon>Eukaryota</taxon>
        <taxon>Metazoa</taxon>
        <taxon>Spiralia</taxon>
        <taxon>Lophotrochozoa</taxon>
        <taxon>Mollusca</taxon>
        <taxon>Bivalvia</taxon>
        <taxon>Autobranchia</taxon>
        <taxon>Pteriomorphia</taxon>
        <taxon>Mytilida</taxon>
        <taxon>Mytiloidea</taxon>
        <taxon>Mytilidae</taxon>
        <taxon>Mytilinae</taxon>
        <taxon>Mytilus</taxon>
    </lineage>
</organism>
<feature type="compositionally biased region" description="Low complexity" evidence="1">
    <location>
        <begin position="459"/>
        <end position="475"/>
    </location>
</feature>
<feature type="compositionally biased region" description="Polar residues" evidence="1">
    <location>
        <begin position="730"/>
        <end position="745"/>
    </location>
</feature>
<dbReference type="EMBL" id="CACVKT020005969">
    <property type="protein sequence ID" value="CAC5398803.1"/>
    <property type="molecule type" value="Genomic_DNA"/>
</dbReference>
<feature type="compositionally biased region" description="Basic and acidic residues" evidence="1">
    <location>
        <begin position="570"/>
        <end position="580"/>
    </location>
</feature>
<feature type="compositionally biased region" description="Polar residues" evidence="1">
    <location>
        <begin position="1109"/>
        <end position="1120"/>
    </location>
</feature>
<feature type="compositionally biased region" description="Polar residues" evidence="1">
    <location>
        <begin position="91"/>
        <end position="104"/>
    </location>
</feature>
<feature type="compositionally biased region" description="Polar residues" evidence="1">
    <location>
        <begin position="1505"/>
        <end position="1546"/>
    </location>
</feature>
<feature type="compositionally biased region" description="Polar residues" evidence="1">
    <location>
        <begin position="802"/>
        <end position="822"/>
    </location>
</feature>
<proteinExistence type="predicted"/>
<feature type="compositionally biased region" description="Polar residues" evidence="1">
    <location>
        <begin position="668"/>
        <end position="679"/>
    </location>
</feature>
<feature type="compositionally biased region" description="Polar residues" evidence="1">
    <location>
        <begin position="241"/>
        <end position="251"/>
    </location>
</feature>
<feature type="compositionally biased region" description="Basic and acidic residues" evidence="1">
    <location>
        <begin position="1480"/>
        <end position="1490"/>
    </location>
</feature>
<feature type="compositionally biased region" description="Basic and acidic residues" evidence="1">
    <location>
        <begin position="1121"/>
        <end position="1131"/>
    </location>
</feature>
<feature type="compositionally biased region" description="Basic and acidic residues" evidence="1">
    <location>
        <begin position="1011"/>
        <end position="1021"/>
    </location>
</feature>
<feature type="compositionally biased region" description="Basic and acidic residues" evidence="1">
    <location>
        <begin position="1202"/>
        <end position="1220"/>
    </location>
</feature>
<feature type="compositionally biased region" description="Polar residues" evidence="1">
    <location>
        <begin position="875"/>
        <end position="886"/>
    </location>
</feature>
<feature type="compositionally biased region" description="Low complexity" evidence="1">
    <location>
        <begin position="1369"/>
        <end position="1385"/>
    </location>
</feature>
<feature type="compositionally biased region" description="Polar residues" evidence="1">
    <location>
        <begin position="937"/>
        <end position="967"/>
    </location>
</feature>
<feature type="compositionally biased region" description="Basic and acidic residues" evidence="1">
    <location>
        <begin position="211"/>
        <end position="220"/>
    </location>
</feature>
<feature type="compositionally biased region" description="Low complexity" evidence="1">
    <location>
        <begin position="1135"/>
        <end position="1151"/>
    </location>
</feature>
<feature type="compositionally biased region" description="Polar residues" evidence="1">
    <location>
        <begin position="1221"/>
        <end position="1244"/>
    </location>
</feature>
<dbReference type="OrthoDB" id="6183085at2759"/>
<protein>
    <submittedName>
        <fullName evidence="2">Uncharacterized protein</fullName>
    </submittedName>
</protein>
<feature type="compositionally biased region" description="Low complexity" evidence="1">
    <location>
        <begin position="224"/>
        <end position="240"/>
    </location>
</feature>
<feature type="compositionally biased region" description="Polar residues" evidence="1">
    <location>
        <begin position="33"/>
        <end position="52"/>
    </location>
</feature>
<feature type="compositionally biased region" description="Polar residues" evidence="1">
    <location>
        <begin position="1427"/>
        <end position="1436"/>
    </location>
</feature>
<feature type="compositionally biased region" description="Polar residues" evidence="1">
    <location>
        <begin position="753"/>
        <end position="776"/>
    </location>
</feature>
<feature type="compositionally biased region" description="Polar residues" evidence="1">
    <location>
        <begin position="1343"/>
        <end position="1354"/>
    </location>
</feature>
<feature type="compositionally biased region" description="Polar residues" evidence="1">
    <location>
        <begin position="360"/>
        <end position="401"/>
    </location>
</feature>
<feature type="compositionally biased region" description="Low complexity" evidence="1">
    <location>
        <begin position="315"/>
        <end position="334"/>
    </location>
</feature>
<feature type="compositionally biased region" description="Basic and acidic residues" evidence="1">
    <location>
        <begin position="887"/>
        <end position="897"/>
    </location>
</feature>
<feature type="compositionally biased region" description="Basic and acidic residues" evidence="1">
    <location>
        <begin position="1245"/>
        <end position="1255"/>
    </location>
</feature>
<sequence>MSKPKSQKNKDEIITDLNDEYKIIGTKAHSFPANPTTSRSIIKATDPSSLKNGNEKSNERNRKEDTINLTPPDRTLKPPSPTKKPSRLVSGKTTISASRNTKQINGLADEEVFTGTQTPPDHTSRPSSGNNKTSRPTSAEKTNTQIDDDVKTSGREVPIVVNNETVSRPTSKSKESSRPSSAKDNAADFLLADETDTSKTSDTLNNMNKHPTKDQSDPGKENVTGTTSSSSGPYYRLSSGTKASRVSTAIETNDEIPGDSSNTGQLSPVNNVSSLVHEANKISRTNSPTDTKTSVLNDEFEVKETRIQSSSGKITTSRPSSGSRSASRLTSASKTTKEINGHANEEVFTGTITPPDHTSRPSSGITKTSRPTSAKTTNTQIDNDVKTSGTEGQIVVNNETVSRPTSKSKESSRPSSAKDNAADLLPADETDTSKTSDTLNNMNKHPTKDQSDPGKENVTGTTSSSSGPYYRLSSGTKASRVSTAIETNDEIPGDSSNTGQLSPANNVSSLVHEANKISRTNSPTDSKTSVLNDEFEVKETRIQSSSGKITTSRPSSGSRSASRLTSASKTTKEINGHANEEVFTGTITPPDHTSRPSSGITKTSRPTSAKTTNTQIDNDVKTSGTEGQIVVNNETVSRPTSKSKESSRPSSAKDNAADLLPADETDTSKTSDTLNNMNEEQTKDQSDPGKENVTGTTSSSSGPHSRPSSGIEASKVTTPIETNDKIPGDSSPTGKLSPVNNVSSPETRRQSSSDKITTSRPTSGSGSASRPTSASKTTKEIHGHTDEEVFTGTRTPPDHTSRPSSGITKTSRPTSAEKTNTQIDDDVKTSGREVPIVVNNETVSRPTSKSKESSRPSSAKDNAADLLPADETDTSKTSDTLNNMNEEQTKDQSDPGKENVTGTTSSSSGPHSRPSSGIEASKVTTPIETNDKIPGDSSPTGKLSPVNVSSSVHEANKISRTSSPTDTKISDLHDEFEVKETRRQSSSDKITTSRPTSGSGSASRPTSASKTTKEIHGHTDEEVFTGTRTPSDHTSRPSSGITKTSRPTSAKTTNTQIDNDVKTSGTEGQIVVNNETVSRPTSKSKESSRPSSAKDNAADLLPADETDTSKTSDTLNNMNEDQTKDQSDPGKENVTGTTSSSSGPHSRPSSGIEASKVTTPIETNDKIPGDSSPTGKLSPVNVSSSVHEANKISRTSSPTDTKISDLHDEFEVKETRRQSSSDKITTSRPTSGSGSASRPTSASKTTKEIHGHADEEVFTGTRTPPDHTSRPSSGITKTSRPTSAKTTNTQIDNDVKTSGTEGQIVVNNETVSRPTSKSKESSRPSSAKDNAADLLPADETDTSKTSDTLNNMNEDQTKDQSDPGKENVTGTTSSSSGPHSRPSSGIEASKVTTPIETNDKIPGDSSPTGKLSPVNNVSSPVHEANKISRTSSPTDTKISDLHDEFEVKETRRQSSSDKITTSRPTSGSGSASRPTSASKAIKEIHGHADEEVFTGTRTPPDHTSRPSSGITKTSRPTSAKTTNTQIDNDVKTSGTEGQIVVNNETVSRPTSKSKESSRPSSAKDNAADLLLQMKQIHQKHLTL</sequence>
<feature type="compositionally biased region" description="Polar residues" evidence="1">
    <location>
        <begin position="1456"/>
        <end position="1478"/>
    </location>
</feature>
<name>A0A6J8CQJ9_MYTCO</name>
<feature type="compositionally biased region" description="Polar residues" evidence="1">
    <location>
        <begin position="595"/>
        <end position="636"/>
    </location>
</feature>
<feature type="compositionally biased region" description="Polar residues" evidence="1">
    <location>
        <begin position="259"/>
        <end position="274"/>
    </location>
</feature>
<feature type="compositionally biased region" description="Polar residues" evidence="1">
    <location>
        <begin position="282"/>
        <end position="296"/>
    </location>
</feature>
<feature type="compositionally biased region" description="Polar residues" evidence="1">
    <location>
        <begin position="1171"/>
        <end position="1201"/>
    </location>
</feature>
<feature type="compositionally biased region" description="Low complexity" evidence="1">
    <location>
        <begin position="694"/>
        <end position="710"/>
    </location>
</feature>
<evidence type="ECO:0000256" key="1">
    <source>
        <dbReference type="SAM" id="MobiDB-lite"/>
    </source>
</evidence>
<keyword evidence="3" id="KW-1185">Reference proteome</keyword>
<feature type="compositionally biased region" description="Polar residues" evidence="1">
    <location>
        <begin position="1036"/>
        <end position="1077"/>
    </location>
</feature>
<feature type="compositionally biased region" description="Polar residues" evidence="1">
    <location>
        <begin position="517"/>
        <end position="531"/>
    </location>
</feature>